<evidence type="ECO:0000256" key="4">
    <source>
        <dbReference type="SAM" id="MobiDB-lite"/>
    </source>
</evidence>
<dbReference type="PRINTS" id="PR00313">
    <property type="entry name" value="CABNDNGRPT"/>
</dbReference>
<dbReference type="SUPFAM" id="SSF51120">
    <property type="entry name" value="beta-Roll"/>
    <property type="match status" value="1"/>
</dbReference>
<evidence type="ECO:0008006" key="7">
    <source>
        <dbReference type="Google" id="ProtNLM"/>
    </source>
</evidence>
<proteinExistence type="predicted"/>
<dbReference type="PANTHER" id="PTHR38340:SF1">
    <property type="entry name" value="S-LAYER PROTEIN"/>
    <property type="match status" value="1"/>
</dbReference>
<dbReference type="Pfam" id="PF00353">
    <property type="entry name" value="HemolysinCabind"/>
    <property type="match status" value="3"/>
</dbReference>
<evidence type="ECO:0000256" key="3">
    <source>
        <dbReference type="ARBA" id="ARBA00022837"/>
    </source>
</evidence>
<feature type="region of interest" description="Disordered" evidence="4">
    <location>
        <begin position="429"/>
        <end position="448"/>
    </location>
</feature>
<dbReference type="PANTHER" id="PTHR38340">
    <property type="entry name" value="S-LAYER PROTEIN"/>
    <property type="match status" value="1"/>
</dbReference>
<dbReference type="InterPro" id="IPR028208">
    <property type="entry name" value="Effector_pro_NleD-like"/>
</dbReference>
<accession>A0ABX2YPM5</accession>
<dbReference type="InterPro" id="IPR001343">
    <property type="entry name" value="Hemolysn_Ca-bd"/>
</dbReference>
<dbReference type="Proteomes" id="UP000095081">
    <property type="component" value="Unassembled WGS sequence"/>
</dbReference>
<comment type="subcellular location">
    <subcellularLocation>
        <location evidence="1">Secreted</location>
    </subcellularLocation>
</comment>
<reference evidence="5 6" key="1">
    <citation type="submission" date="2016-06" db="EMBL/GenBank/DDBJ databases">
        <title>Draft genome sequence of Pseudomonas sp. S1E40, a novel strain antagonistic activity to fungal plant pathogen.</title>
        <authorList>
            <person name="Tambong J.T."/>
            <person name="Tchagang C."/>
            <person name="Xu R."/>
        </authorList>
    </citation>
    <scope>NUCLEOTIDE SEQUENCE [LARGE SCALE GENOMIC DNA]</scope>
    <source>
        <strain evidence="5 6">S1E40</strain>
    </source>
</reference>
<comment type="caution">
    <text evidence="5">The sequence shown here is derived from an EMBL/GenBank/DDBJ whole genome shotgun (WGS) entry which is preliminary data.</text>
</comment>
<gene>
    <name evidence="5" type="ORF">BBG20_24845</name>
</gene>
<evidence type="ECO:0000313" key="5">
    <source>
        <dbReference type="EMBL" id="OCW20991.1"/>
    </source>
</evidence>
<sequence length="467" mass="50086">MQTKTEVLHNDDYSKISRQAKWDFLSRPPELKQLTLVMETGNAADAVHVGKNPDGRLKVQINGKSYALDDKDRDGKPLHLLIKTHGGNDQVTVSEDVKNPLTIEGGKGDDTLTGGGGITRLLGGPGNDTLKLRSHAGYAEGNDGDDTIIGGPGNSAMYGNNGDDRLYAGAGPATKQSYLDGGAGNDRLYAGNGHTVLHGGKGDDDLVGHDRTTFYTGKGQDRVWNNQQGDHIYAKTGDVYDRSQGSTLTPVQPSTAGGAGFGVVGTPQFKQRVEDDLEFLRGSPTGQKMLTDMDREAAVAGGKVTIEEETDRGNAYNFGSLELDKAWENGRRIDGDDPKRGKITDNKPGSRANKGVIAYDTSTTVAPDGRTFGFPLIGLVHEVGHSYNGATGTNLPGTTIEHPPARPDISIPIRNTEFQVVGLPSSASPFDFDNDPSTPPTRINPEHFTENGMRREMGLPERKTYLT</sequence>
<organism evidence="5 6">
    <name type="scientific">Pseudomonas aylmerensis</name>
    <dbReference type="NCBI Taxonomy" id="1869229"/>
    <lineage>
        <taxon>Bacteria</taxon>
        <taxon>Pseudomonadati</taxon>
        <taxon>Pseudomonadota</taxon>
        <taxon>Gammaproteobacteria</taxon>
        <taxon>Pseudomonadales</taxon>
        <taxon>Pseudomonadaceae</taxon>
        <taxon>Pseudomonas</taxon>
    </lineage>
</organism>
<evidence type="ECO:0000313" key="6">
    <source>
        <dbReference type="Proteomes" id="UP000095081"/>
    </source>
</evidence>
<keyword evidence="2" id="KW-0964">Secreted</keyword>
<dbReference type="Gene3D" id="2.150.10.10">
    <property type="entry name" value="Serralysin-like metalloprotease, C-terminal"/>
    <property type="match status" value="2"/>
</dbReference>
<dbReference type="InterPro" id="IPR050557">
    <property type="entry name" value="RTX_toxin/Mannuronan_C5-epim"/>
</dbReference>
<evidence type="ECO:0000256" key="2">
    <source>
        <dbReference type="ARBA" id="ARBA00022525"/>
    </source>
</evidence>
<dbReference type="InterPro" id="IPR011049">
    <property type="entry name" value="Serralysin-like_metalloprot_C"/>
</dbReference>
<evidence type="ECO:0000256" key="1">
    <source>
        <dbReference type="ARBA" id="ARBA00004613"/>
    </source>
</evidence>
<feature type="region of interest" description="Disordered" evidence="4">
    <location>
        <begin position="137"/>
        <end position="156"/>
    </location>
</feature>
<dbReference type="Pfam" id="PF14891">
    <property type="entry name" value="Peptidase_M91"/>
    <property type="match status" value="1"/>
</dbReference>
<keyword evidence="3" id="KW-0106">Calcium</keyword>
<keyword evidence="6" id="KW-1185">Reference proteome</keyword>
<name>A0ABX2YPM5_9PSED</name>
<dbReference type="EMBL" id="MAUE01000041">
    <property type="protein sequence ID" value="OCW20991.1"/>
    <property type="molecule type" value="Genomic_DNA"/>
</dbReference>
<protein>
    <recommendedName>
        <fullName evidence="7">Hemolysin-like protein</fullName>
    </recommendedName>
</protein>